<sequence>MTVVLGLVLYFMYSWSAHSRSAKIEVSKRYMGKAGRTTWEEGLIKTGIGNITLRDGEDSTVQLDPCDYMHCSDPKKLGWADAYICYVEGSFGQTANHCSGGWAFVLWTTAYTDWGYTLWDDKTNIKGRLSISKVNSSSPVVLLQLQAAQISDGGYYVVFMYVSGTDPCGTFYIDIAPKTQTPKKDKPPLTQTLTSIGTSTLLKRNLYIGNNDHNNIDVVQTSNGNTGNVWWHTLRSFLQAAGQNGSCYACTLFPQDSSMSVPVRPRSLTQVEHLCAFMALTRPIKGEDRVTKWRYARQLPPPCSNKSNSLLRAYTVDTTYAKYQPVSHVHPSHLRGMKHSICIQRVYHKTSLTPPYFSLGTTTGCTRILQNTCSYGVYNSSYCIFSVPERILSNVAFPDVNHTSLQLAWPSDAGFSAPQDYIWLCGNKLYQMLAPLWIGTCTLVDLNPAVTVLTSLMYTTHHYPEFQHPDHHKVKRELTSTGVKFFGGLFPWWGTVNNAHKIDTLHVRLENLTYETTQGFQALPPFIIASRNMLMQHQFALDLLFASKGGLCHVIGDSCCTYIPDATKNITDTVLHLNNLLADMKADDISNAGGWDWWAWLTSGGWQAWLARIVTPLIIIFGLVISCTCLIIPILKKGFSSLVSLAFYCYSITRQSFAPQ</sequence>
<reference evidence="4" key="1">
    <citation type="submission" date="2025-08" db="UniProtKB">
        <authorList>
            <consortium name="RefSeq"/>
        </authorList>
    </citation>
    <scope>IDENTIFICATION</scope>
</reference>
<feature type="signal peptide" evidence="2">
    <location>
        <begin position="1"/>
        <end position="16"/>
    </location>
</feature>
<evidence type="ECO:0000313" key="4">
    <source>
        <dbReference type="RefSeq" id="XP_034073124.1"/>
    </source>
</evidence>
<accession>A0A6P8U8I6</accession>
<gene>
    <name evidence="4" type="primary">LOC117546847</name>
</gene>
<evidence type="ECO:0000256" key="2">
    <source>
        <dbReference type="SAM" id="SignalP"/>
    </source>
</evidence>
<dbReference type="Pfam" id="PF00429">
    <property type="entry name" value="TLV_coat"/>
    <property type="match status" value="1"/>
</dbReference>
<dbReference type="OrthoDB" id="9950230at2759"/>
<dbReference type="InterPro" id="IPR018154">
    <property type="entry name" value="TLV/ENV_coat_polyprotein"/>
</dbReference>
<keyword evidence="2" id="KW-0732">Signal</keyword>
<dbReference type="GeneID" id="117546847"/>
<feature type="transmembrane region" description="Helical" evidence="1">
    <location>
        <begin position="609"/>
        <end position="635"/>
    </location>
</feature>
<dbReference type="InParanoid" id="A0A6P8U8I6"/>
<keyword evidence="1" id="KW-0472">Membrane</keyword>
<dbReference type="RefSeq" id="XP_034073124.1">
    <property type="nucleotide sequence ID" value="XM_034217233.1"/>
</dbReference>
<protein>
    <submittedName>
        <fullName evidence="4">Uncharacterized protein LOC117546847</fullName>
    </submittedName>
</protein>
<feature type="chain" id="PRO_5028253866" evidence="2">
    <location>
        <begin position="17"/>
        <end position="660"/>
    </location>
</feature>
<name>A0A6P8U8I6_GYMAC</name>
<dbReference type="PANTHER" id="PTHR10424">
    <property type="entry name" value="VIRAL ENVELOPE PROTEIN"/>
    <property type="match status" value="1"/>
</dbReference>
<dbReference type="SUPFAM" id="SSF58069">
    <property type="entry name" value="Virus ectodomain"/>
    <property type="match status" value="1"/>
</dbReference>
<dbReference type="Gene3D" id="1.10.287.210">
    <property type="match status" value="1"/>
</dbReference>
<organism evidence="3 4">
    <name type="scientific">Gymnodraco acuticeps</name>
    <name type="common">Antarctic dragonfish</name>
    <dbReference type="NCBI Taxonomy" id="8218"/>
    <lineage>
        <taxon>Eukaryota</taxon>
        <taxon>Metazoa</taxon>
        <taxon>Chordata</taxon>
        <taxon>Craniata</taxon>
        <taxon>Vertebrata</taxon>
        <taxon>Euteleostomi</taxon>
        <taxon>Actinopterygii</taxon>
        <taxon>Neopterygii</taxon>
        <taxon>Teleostei</taxon>
        <taxon>Neoteleostei</taxon>
        <taxon>Acanthomorphata</taxon>
        <taxon>Eupercaria</taxon>
        <taxon>Perciformes</taxon>
        <taxon>Notothenioidei</taxon>
        <taxon>Bathydraconidae</taxon>
        <taxon>Gymnodraco</taxon>
    </lineage>
</organism>
<evidence type="ECO:0000313" key="3">
    <source>
        <dbReference type="Proteomes" id="UP000515161"/>
    </source>
</evidence>
<keyword evidence="3" id="KW-1185">Reference proteome</keyword>
<keyword evidence="1" id="KW-1133">Transmembrane helix</keyword>
<dbReference type="Proteomes" id="UP000515161">
    <property type="component" value="Unplaced"/>
</dbReference>
<dbReference type="AlphaFoldDB" id="A0A6P8U8I6"/>
<proteinExistence type="predicted"/>
<dbReference type="KEGG" id="gacu:117546847"/>
<keyword evidence="1" id="KW-0812">Transmembrane</keyword>
<evidence type="ECO:0000256" key="1">
    <source>
        <dbReference type="SAM" id="Phobius"/>
    </source>
</evidence>